<dbReference type="RefSeq" id="WP_058258932.1">
    <property type="nucleotide sequence ID" value="NZ_JANWKB010000030.1"/>
</dbReference>
<evidence type="ECO:0000256" key="1">
    <source>
        <dbReference type="ARBA" id="ARBA00022729"/>
    </source>
</evidence>
<reference evidence="5" key="1">
    <citation type="submission" date="2015-09" db="EMBL/GenBank/DDBJ databases">
        <authorList>
            <person name="Wibberg D."/>
        </authorList>
    </citation>
    <scope>NUCLEOTIDE SEQUENCE [LARGE SCALE GENOMIC DNA]</scope>
    <source>
        <strain evidence="5">SD1D</strain>
    </source>
</reference>
<dbReference type="SUPFAM" id="SSF53850">
    <property type="entry name" value="Periplasmic binding protein-like II"/>
    <property type="match status" value="1"/>
</dbReference>
<dbReference type="KEGG" id="hsd:SD1D_2186"/>
<evidence type="ECO:0000259" key="3">
    <source>
        <dbReference type="SMART" id="SM00062"/>
    </source>
</evidence>
<keyword evidence="1 2" id="KW-0732">Signal</keyword>
<dbReference type="InterPro" id="IPR001638">
    <property type="entry name" value="Solute-binding_3/MltF_N"/>
</dbReference>
<dbReference type="EMBL" id="LN879430">
    <property type="protein sequence ID" value="CUH93701.1"/>
    <property type="molecule type" value="Genomic_DNA"/>
</dbReference>
<dbReference type="AlphaFoldDB" id="A0A0K8J7V4"/>
<dbReference type="PANTHER" id="PTHR35936:SF17">
    <property type="entry name" value="ARGININE-BINDING EXTRACELLULAR PROTEIN ARTP"/>
    <property type="match status" value="1"/>
</dbReference>
<sequence length="247" mass="27122">MKKKIISILSITMCSVLLLFGCGSKKKDTIIVGTEAGFAPYEYMKGNEIVGVDIDIAKAIADYLGKELVIKNMEFDSALMAVQNGTVDFVAAGVSITPERAEEMDFSIGYVEAADEVVVVNKENPTVESIEDLDGKIIGVQQGNVADFWVEENVDAKEIKRYSKFGQAAEDLKNGKIDCIVMDYYPAKEMVVANPELTVLDGVLFKDMYAIAVKKGNKELLETINTVIEQLKAEGKIEEFLANHTSE</sequence>
<feature type="chain" id="PRO_5039360826" evidence="2">
    <location>
        <begin position="20"/>
        <end position="247"/>
    </location>
</feature>
<evidence type="ECO:0000256" key="2">
    <source>
        <dbReference type="SAM" id="SignalP"/>
    </source>
</evidence>
<evidence type="ECO:0000313" key="5">
    <source>
        <dbReference type="Proteomes" id="UP000196053"/>
    </source>
</evidence>
<gene>
    <name evidence="4" type="ORF">SD1D_2186</name>
</gene>
<organism evidence="4 5">
    <name type="scientific">Herbinix luporum</name>
    <dbReference type="NCBI Taxonomy" id="1679721"/>
    <lineage>
        <taxon>Bacteria</taxon>
        <taxon>Bacillati</taxon>
        <taxon>Bacillota</taxon>
        <taxon>Clostridia</taxon>
        <taxon>Lachnospirales</taxon>
        <taxon>Lachnospiraceae</taxon>
        <taxon>Herbinix</taxon>
    </lineage>
</organism>
<feature type="signal peptide" evidence="2">
    <location>
        <begin position="1"/>
        <end position="19"/>
    </location>
</feature>
<dbReference type="SMART" id="SM00062">
    <property type="entry name" value="PBPb"/>
    <property type="match status" value="1"/>
</dbReference>
<dbReference type="PROSITE" id="PS51257">
    <property type="entry name" value="PROKAR_LIPOPROTEIN"/>
    <property type="match status" value="1"/>
</dbReference>
<dbReference type="Proteomes" id="UP000196053">
    <property type="component" value="Chromosome I"/>
</dbReference>
<evidence type="ECO:0000313" key="4">
    <source>
        <dbReference type="EMBL" id="CUH93701.1"/>
    </source>
</evidence>
<dbReference type="OrthoDB" id="9774451at2"/>
<dbReference type="Gene3D" id="3.40.190.10">
    <property type="entry name" value="Periplasmic binding protein-like II"/>
    <property type="match status" value="2"/>
</dbReference>
<feature type="domain" description="Solute-binding protein family 3/N-terminal" evidence="3">
    <location>
        <begin position="29"/>
        <end position="244"/>
    </location>
</feature>
<dbReference type="Pfam" id="PF00497">
    <property type="entry name" value="SBP_bac_3"/>
    <property type="match status" value="1"/>
</dbReference>
<proteinExistence type="predicted"/>
<accession>A0A0K8J7V4</accession>
<keyword evidence="5" id="KW-1185">Reference proteome</keyword>
<dbReference type="PANTHER" id="PTHR35936">
    <property type="entry name" value="MEMBRANE-BOUND LYTIC MUREIN TRANSGLYCOSYLASE F"/>
    <property type="match status" value="1"/>
</dbReference>
<dbReference type="CDD" id="cd13530">
    <property type="entry name" value="PBP2_peptides_like"/>
    <property type="match status" value="1"/>
</dbReference>
<protein>
    <submittedName>
        <fullName evidence="4">Putative secreted protein</fullName>
    </submittedName>
</protein>
<name>A0A0K8J7V4_9FIRM</name>